<gene>
    <name evidence="12" type="ORF">GTA51_10165</name>
</gene>
<comment type="caution">
    <text evidence="12">The sequence shown here is derived from an EMBL/GenBank/DDBJ whole genome shotgun (WGS) entry which is preliminary data.</text>
</comment>
<keyword evidence="13" id="KW-1185">Reference proteome</keyword>
<feature type="domain" description="HAMP" evidence="11">
    <location>
        <begin position="243"/>
        <end position="297"/>
    </location>
</feature>
<dbReference type="InterPro" id="IPR036097">
    <property type="entry name" value="HisK_dim/P_sf"/>
</dbReference>
<evidence type="ECO:0000256" key="6">
    <source>
        <dbReference type="ARBA" id="ARBA00022679"/>
    </source>
</evidence>
<dbReference type="Pfam" id="PF00512">
    <property type="entry name" value="HisKA"/>
    <property type="match status" value="1"/>
</dbReference>
<keyword evidence="4" id="KW-1003">Cell membrane</keyword>
<dbReference type="SUPFAM" id="SSF47384">
    <property type="entry name" value="Homodimeric domain of signal transducing histidine kinase"/>
    <property type="match status" value="1"/>
</dbReference>
<dbReference type="InterPro" id="IPR004358">
    <property type="entry name" value="Sig_transdc_His_kin-like_C"/>
</dbReference>
<dbReference type="PROSITE" id="PS50109">
    <property type="entry name" value="HIS_KIN"/>
    <property type="match status" value="1"/>
</dbReference>
<evidence type="ECO:0000259" key="10">
    <source>
        <dbReference type="PROSITE" id="PS50109"/>
    </source>
</evidence>
<keyword evidence="9" id="KW-0067">ATP-binding</keyword>
<accession>A0A7C9MIV9</accession>
<evidence type="ECO:0000256" key="5">
    <source>
        <dbReference type="ARBA" id="ARBA00022553"/>
    </source>
</evidence>
<dbReference type="Pfam" id="PF02518">
    <property type="entry name" value="HATPase_c"/>
    <property type="match status" value="1"/>
</dbReference>
<evidence type="ECO:0000256" key="9">
    <source>
        <dbReference type="ARBA" id="ARBA00022840"/>
    </source>
</evidence>
<dbReference type="Gene3D" id="3.30.565.10">
    <property type="entry name" value="Histidine kinase-like ATPase, C-terminal domain"/>
    <property type="match status" value="1"/>
</dbReference>
<dbReference type="InterPro" id="IPR003661">
    <property type="entry name" value="HisK_dim/P_dom"/>
</dbReference>
<dbReference type="Pfam" id="PF00672">
    <property type="entry name" value="HAMP"/>
    <property type="match status" value="1"/>
</dbReference>
<evidence type="ECO:0000259" key="11">
    <source>
        <dbReference type="PROSITE" id="PS50885"/>
    </source>
</evidence>
<keyword evidence="5" id="KW-0597">Phosphoprotein</keyword>
<keyword evidence="6" id="KW-0808">Transferase</keyword>
<dbReference type="SUPFAM" id="SSF55874">
    <property type="entry name" value="ATPase domain of HSP90 chaperone/DNA topoisomerase II/histidine kinase"/>
    <property type="match status" value="1"/>
</dbReference>
<dbReference type="Proteomes" id="UP000482487">
    <property type="component" value="Unassembled WGS sequence"/>
</dbReference>
<dbReference type="Gene3D" id="6.10.340.10">
    <property type="match status" value="1"/>
</dbReference>
<name>A0A7C9MIV9_9BACT</name>
<dbReference type="EMBL" id="WVUD01000015">
    <property type="protein sequence ID" value="MYL83488.1"/>
    <property type="molecule type" value="Genomic_DNA"/>
</dbReference>
<keyword evidence="8" id="KW-0418">Kinase</keyword>
<evidence type="ECO:0000313" key="12">
    <source>
        <dbReference type="EMBL" id="MYL83488.1"/>
    </source>
</evidence>
<dbReference type="InterPro" id="IPR005467">
    <property type="entry name" value="His_kinase_dom"/>
</dbReference>
<evidence type="ECO:0000313" key="13">
    <source>
        <dbReference type="Proteomes" id="UP000482487"/>
    </source>
</evidence>
<dbReference type="InterPro" id="IPR003660">
    <property type="entry name" value="HAMP_dom"/>
</dbReference>
<dbReference type="Gene3D" id="1.10.287.130">
    <property type="match status" value="1"/>
</dbReference>
<evidence type="ECO:0000256" key="8">
    <source>
        <dbReference type="ARBA" id="ARBA00022777"/>
    </source>
</evidence>
<evidence type="ECO:0000256" key="4">
    <source>
        <dbReference type="ARBA" id="ARBA00022475"/>
    </source>
</evidence>
<dbReference type="GO" id="GO:0005886">
    <property type="term" value="C:plasma membrane"/>
    <property type="evidence" value="ECO:0007669"/>
    <property type="project" value="UniProtKB-SubCell"/>
</dbReference>
<keyword evidence="7" id="KW-0547">Nucleotide-binding</keyword>
<dbReference type="RefSeq" id="WP_160960852.1">
    <property type="nucleotide sequence ID" value="NZ_WVUD01000015.1"/>
</dbReference>
<dbReference type="SMART" id="SM00387">
    <property type="entry name" value="HATPase_c"/>
    <property type="match status" value="1"/>
</dbReference>
<dbReference type="PANTHER" id="PTHR44936">
    <property type="entry name" value="SENSOR PROTEIN CREC"/>
    <property type="match status" value="1"/>
</dbReference>
<dbReference type="SMART" id="SM00388">
    <property type="entry name" value="HisKA"/>
    <property type="match status" value="1"/>
</dbReference>
<reference evidence="12 13" key="1">
    <citation type="submission" date="2020-01" db="EMBL/GenBank/DDBJ databases">
        <title>Genome sequence of Desulfovibrio aerotolerans DSM 16695(T).</title>
        <authorList>
            <person name="Karnachuk O."/>
            <person name="Avakyan M."/>
            <person name="Mardanov A."/>
            <person name="Kadnikov V."/>
            <person name="Ravin N."/>
        </authorList>
    </citation>
    <scope>NUCLEOTIDE SEQUENCE [LARGE SCALE GENOMIC DNA]</scope>
    <source>
        <strain evidence="12 13">DSM 16695</strain>
    </source>
</reference>
<keyword evidence="4" id="KW-0472">Membrane</keyword>
<evidence type="ECO:0000256" key="1">
    <source>
        <dbReference type="ARBA" id="ARBA00000085"/>
    </source>
</evidence>
<dbReference type="InterPro" id="IPR003594">
    <property type="entry name" value="HATPase_dom"/>
</dbReference>
<dbReference type="GO" id="GO:0000155">
    <property type="term" value="F:phosphorelay sensor kinase activity"/>
    <property type="evidence" value="ECO:0007669"/>
    <property type="project" value="InterPro"/>
</dbReference>
<evidence type="ECO:0000256" key="2">
    <source>
        <dbReference type="ARBA" id="ARBA00004651"/>
    </source>
</evidence>
<evidence type="ECO:0000256" key="7">
    <source>
        <dbReference type="ARBA" id="ARBA00022741"/>
    </source>
</evidence>
<dbReference type="PRINTS" id="PR00344">
    <property type="entry name" value="BCTRLSENSOR"/>
</dbReference>
<sequence length="535" mass="57775">MLLSVLMLPLMGLFFFRIYENQLIHQTEAELIGQSAVLAARLGRQIEALPIPDELLGPWVAPSPPGLEFDPRRPILPRLDLAGDALGPRRPEAQPPAVPPSPLYLALGEELAPELVETQKITLAGFRVLDPQGVVIAGREEIGLSLAACEEVKAALQGTFQSVLRLRVSKHEPPPLYSLSRGSRVRVFTAMPVVVRNHVAGVIYASRTPSNVLQHLYIERTKVGLATLCMLALTLVIGLLFHRTLTGPIRELVVRTRAIAKGDRQAIQPLSRHGTQEIAALTQGFLDMAGSLAARSDFMATFAAHVSHELKSPLTAIKGAAELLRDDLDAGPDAMDDAAKRRFLDNIITDTQQLAAIVNRLRELAQAETQPTAGCTSLTQVSAALRAGFPGLRFVLHGDTEQLLAISAENLRIVLAHLADNAVRHGADELVLSVEDKGDWAWVEHAFKPPDGQALRAKNQGDAVLLTVRDNGRGISPNNRDKIFNNFFTTRRTQGGTGMGLSIVRAMLAAHGGSIELLESALGAVFALRIPGGHS</sequence>
<evidence type="ECO:0000256" key="3">
    <source>
        <dbReference type="ARBA" id="ARBA00012438"/>
    </source>
</evidence>
<dbReference type="InterPro" id="IPR050980">
    <property type="entry name" value="2C_sensor_his_kinase"/>
</dbReference>
<protein>
    <recommendedName>
        <fullName evidence="3">histidine kinase</fullName>
        <ecNumber evidence="3">2.7.13.3</ecNumber>
    </recommendedName>
</protein>
<dbReference type="PANTHER" id="PTHR44936:SF10">
    <property type="entry name" value="SENSOR PROTEIN RSTB"/>
    <property type="match status" value="1"/>
</dbReference>
<dbReference type="CDD" id="cd06225">
    <property type="entry name" value="HAMP"/>
    <property type="match status" value="1"/>
</dbReference>
<dbReference type="InterPro" id="IPR036890">
    <property type="entry name" value="HATPase_C_sf"/>
</dbReference>
<dbReference type="SMART" id="SM00304">
    <property type="entry name" value="HAMP"/>
    <property type="match status" value="1"/>
</dbReference>
<comment type="subcellular location">
    <subcellularLocation>
        <location evidence="2">Cell membrane</location>
        <topology evidence="2">Multi-pass membrane protein</topology>
    </subcellularLocation>
</comment>
<comment type="catalytic activity">
    <reaction evidence="1">
        <text>ATP + protein L-histidine = ADP + protein N-phospho-L-histidine.</text>
        <dbReference type="EC" id="2.7.13.3"/>
    </reaction>
</comment>
<proteinExistence type="predicted"/>
<feature type="domain" description="Histidine kinase" evidence="10">
    <location>
        <begin position="305"/>
        <end position="534"/>
    </location>
</feature>
<dbReference type="AlphaFoldDB" id="A0A7C9MIV9"/>
<organism evidence="12 13">
    <name type="scientific">Solidesulfovibrio aerotolerans</name>
    <dbReference type="NCBI Taxonomy" id="295255"/>
    <lineage>
        <taxon>Bacteria</taxon>
        <taxon>Pseudomonadati</taxon>
        <taxon>Thermodesulfobacteriota</taxon>
        <taxon>Desulfovibrionia</taxon>
        <taxon>Desulfovibrionales</taxon>
        <taxon>Desulfovibrionaceae</taxon>
        <taxon>Solidesulfovibrio</taxon>
    </lineage>
</organism>
<dbReference type="EC" id="2.7.13.3" evidence="3"/>
<dbReference type="PROSITE" id="PS50885">
    <property type="entry name" value="HAMP"/>
    <property type="match status" value="1"/>
</dbReference>
<dbReference type="CDD" id="cd00082">
    <property type="entry name" value="HisKA"/>
    <property type="match status" value="1"/>
</dbReference>
<dbReference type="GO" id="GO:0005524">
    <property type="term" value="F:ATP binding"/>
    <property type="evidence" value="ECO:0007669"/>
    <property type="project" value="UniProtKB-KW"/>
</dbReference>
<dbReference type="OrthoDB" id="9815202at2"/>